<dbReference type="SUPFAM" id="SSF144000">
    <property type="entry name" value="Oxysterol-binding protein-like"/>
    <property type="match status" value="1"/>
</dbReference>
<reference evidence="1 2" key="1">
    <citation type="submission" date="2018-06" db="EMBL/GenBank/DDBJ databases">
        <title>WGS assembly of Brassica rapa FPsc.</title>
        <authorList>
            <person name="Bowman J."/>
            <person name="Kohchi T."/>
            <person name="Yamato K."/>
            <person name="Jenkins J."/>
            <person name="Shu S."/>
            <person name="Ishizaki K."/>
            <person name="Yamaoka S."/>
            <person name="Nishihama R."/>
            <person name="Nakamura Y."/>
            <person name="Berger F."/>
            <person name="Adam C."/>
            <person name="Aki S."/>
            <person name="Althoff F."/>
            <person name="Araki T."/>
            <person name="Arteaga-Vazquez M."/>
            <person name="Balasubrmanian S."/>
            <person name="Bauer D."/>
            <person name="Boehm C."/>
            <person name="Briginshaw L."/>
            <person name="Caballero-Perez J."/>
            <person name="Catarino B."/>
            <person name="Chen F."/>
            <person name="Chiyoda S."/>
            <person name="Chovatia M."/>
            <person name="Davies K."/>
            <person name="Delmans M."/>
            <person name="Demura T."/>
            <person name="Dierschke T."/>
            <person name="Dolan L."/>
            <person name="Dorantes-Acosta A."/>
            <person name="Eklund D."/>
            <person name="Florent S."/>
            <person name="Flores-Sandoval E."/>
            <person name="Fujiyama A."/>
            <person name="Fukuzawa H."/>
            <person name="Galik B."/>
            <person name="Grimanelli D."/>
            <person name="Grimwood J."/>
            <person name="Grossniklaus U."/>
            <person name="Hamada T."/>
            <person name="Haseloff J."/>
            <person name="Hetherington A."/>
            <person name="Higo A."/>
            <person name="Hirakawa Y."/>
            <person name="Hundley H."/>
            <person name="Ikeda Y."/>
            <person name="Inoue K."/>
            <person name="Inoue S."/>
            <person name="Ishida S."/>
            <person name="Jia Q."/>
            <person name="Kakita M."/>
            <person name="Kanazawa T."/>
            <person name="Kawai Y."/>
            <person name="Kawashima T."/>
            <person name="Kennedy M."/>
            <person name="Kinose K."/>
            <person name="Kinoshita T."/>
            <person name="Kohara Y."/>
            <person name="Koide E."/>
            <person name="Komatsu K."/>
            <person name="Kopischke S."/>
            <person name="Kubo M."/>
            <person name="Kyozuka J."/>
            <person name="Lagercrantz U."/>
            <person name="Lin S."/>
            <person name="Lindquist E."/>
            <person name="Lipzen A."/>
            <person name="Lu C."/>
            <person name="Luna E."/>
            <person name="Martienssen R."/>
            <person name="Minamino N."/>
            <person name="Mizutani M."/>
            <person name="Mizutani M."/>
            <person name="Mochizuki N."/>
            <person name="Monte I."/>
            <person name="Mosher R."/>
            <person name="Nagasaki H."/>
            <person name="Nakagami H."/>
            <person name="Naramoto S."/>
            <person name="Nishitani K."/>
            <person name="Ohtani M."/>
            <person name="Okamoto T."/>
            <person name="Okumura M."/>
            <person name="Phillips J."/>
            <person name="Pollak B."/>
            <person name="Reinders A."/>
            <person name="Roevekamp M."/>
            <person name="Sano R."/>
            <person name="Sawa S."/>
            <person name="Schmid M."/>
            <person name="Shirakawa M."/>
            <person name="Solano R."/>
            <person name="Spunde A."/>
            <person name="Suetsugu N."/>
            <person name="Sugano S."/>
            <person name="Sugiyama A."/>
            <person name="Sun R."/>
            <person name="Suzuki Y."/>
            <person name="Takenaka M."/>
            <person name="Takezawa D."/>
            <person name="Tomogane H."/>
            <person name="Tsuzuki M."/>
            <person name="Ueda T."/>
            <person name="Umeda M."/>
            <person name="Ward J."/>
            <person name="Watanabe Y."/>
            <person name="Yazaki K."/>
            <person name="Yokoyama R."/>
            <person name="Yoshitake Y."/>
            <person name="Yotsui I."/>
            <person name="Zachgo S."/>
            <person name="Schmutz J."/>
        </authorList>
    </citation>
    <scope>NUCLEOTIDE SEQUENCE [LARGE SCALE GENOMIC DNA]</scope>
    <source>
        <strain evidence="2">cv. B-3</strain>
    </source>
</reference>
<protein>
    <submittedName>
        <fullName evidence="1">Uncharacterized protein</fullName>
    </submittedName>
</protein>
<dbReference type="AlphaFoldDB" id="A0A397XT25"/>
<gene>
    <name evidence="1" type="ORF">BRARA_J01318</name>
</gene>
<proteinExistence type="predicted"/>
<name>A0A397XT25_BRACM</name>
<dbReference type="Proteomes" id="UP000264353">
    <property type="component" value="Chromosome A10"/>
</dbReference>
<dbReference type="EMBL" id="CM010637">
    <property type="protein sequence ID" value="RID41346.1"/>
    <property type="molecule type" value="Genomic_DNA"/>
</dbReference>
<sequence>MVMTNITTGDKVWHVADVPKNDKFQYTHFAHKIGFRLTLEERQRAENRTRETKNQKFTPRWFDLTDEITSTPWGDIGIYQYNGKYTDTEIQQRARAVPPMKWTSSIEFNPWQYGNVSTESGNVS</sequence>
<evidence type="ECO:0000313" key="2">
    <source>
        <dbReference type="Proteomes" id="UP000264353"/>
    </source>
</evidence>
<dbReference type="Gene3D" id="3.30.70.3490">
    <property type="match status" value="1"/>
</dbReference>
<evidence type="ECO:0000313" key="1">
    <source>
        <dbReference type="EMBL" id="RID41346.1"/>
    </source>
</evidence>
<dbReference type="InterPro" id="IPR037239">
    <property type="entry name" value="OSBP_sf"/>
</dbReference>
<organism evidence="1 2">
    <name type="scientific">Brassica campestris</name>
    <name type="common">Field mustard</name>
    <dbReference type="NCBI Taxonomy" id="3711"/>
    <lineage>
        <taxon>Eukaryota</taxon>
        <taxon>Viridiplantae</taxon>
        <taxon>Streptophyta</taxon>
        <taxon>Embryophyta</taxon>
        <taxon>Tracheophyta</taxon>
        <taxon>Spermatophyta</taxon>
        <taxon>Magnoliopsida</taxon>
        <taxon>eudicotyledons</taxon>
        <taxon>Gunneridae</taxon>
        <taxon>Pentapetalae</taxon>
        <taxon>rosids</taxon>
        <taxon>malvids</taxon>
        <taxon>Brassicales</taxon>
        <taxon>Brassicaceae</taxon>
        <taxon>Brassiceae</taxon>
        <taxon>Brassica</taxon>
    </lineage>
</organism>
<accession>A0A397XT25</accession>